<dbReference type="InterPro" id="IPR025714">
    <property type="entry name" value="Methyltranfer_dom"/>
</dbReference>
<proteinExistence type="predicted"/>
<dbReference type="Pfam" id="PF13847">
    <property type="entry name" value="Methyltransf_31"/>
    <property type="match status" value="1"/>
</dbReference>
<name>A0ABN2N2T3_9PSEU</name>
<sequence>MADVAERVHRYILDGDDADLRRLLGIAEVSADMARDGFRRAGVAEGWRALDCGCGPIGGLAVLAELVGPTGRVVGVDIAPATVARARQVTAELGLDTVEVVDGDLHRLDADRLGGPFDVAFSRLFLMHQPDPVATLRRIGALLRPGGMLVLQEPVRAVPPAAHPPLAALGAYWALLHDVMESAGAAHDAAADLPRSAVAAGLEIVHQGGSFGVVSPETGLALHAGTVAAARARVAAAGGPVDRIDALAEEIRAADPSDHDWVSSPFFLDLLLRRPA</sequence>
<organism evidence="2 3">
    <name type="scientific">Pseudonocardia ailaonensis</name>
    <dbReference type="NCBI Taxonomy" id="367279"/>
    <lineage>
        <taxon>Bacteria</taxon>
        <taxon>Bacillati</taxon>
        <taxon>Actinomycetota</taxon>
        <taxon>Actinomycetes</taxon>
        <taxon>Pseudonocardiales</taxon>
        <taxon>Pseudonocardiaceae</taxon>
        <taxon>Pseudonocardia</taxon>
    </lineage>
</organism>
<protein>
    <recommendedName>
        <fullName evidence="1">Methyltransferase domain-containing protein</fullName>
    </recommendedName>
</protein>
<dbReference type="SUPFAM" id="SSF53335">
    <property type="entry name" value="S-adenosyl-L-methionine-dependent methyltransferases"/>
    <property type="match status" value="1"/>
</dbReference>
<evidence type="ECO:0000259" key="1">
    <source>
        <dbReference type="Pfam" id="PF13847"/>
    </source>
</evidence>
<dbReference type="PANTHER" id="PTHR43861">
    <property type="entry name" value="TRANS-ACONITATE 2-METHYLTRANSFERASE-RELATED"/>
    <property type="match status" value="1"/>
</dbReference>
<dbReference type="CDD" id="cd02440">
    <property type="entry name" value="AdoMet_MTases"/>
    <property type="match status" value="1"/>
</dbReference>
<reference evidence="2 3" key="1">
    <citation type="journal article" date="2019" name="Int. J. Syst. Evol. Microbiol.">
        <title>The Global Catalogue of Microorganisms (GCM) 10K type strain sequencing project: providing services to taxonomists for standard genome sequencing and annotation.</title>
        <authorList>
            <consortium name="The Broad Institute Genomics Platform"/>
            <consortium name="The Broad Institute Genome Sequencing Center for Infectious Disease"/>
            <person name="Wu L."/>
            <person name="Ma J."/>
        </authorList>
    </citation>
    <scope>NUCLEOTIDE SEQUENCE [LARGE SCALE GENOMIC DNA]</scope>
    <source>
        <strain evidence="2 3">JCM 16009</strain>
    </source>
</reference>
<evidence type="ECO:0000313" key="3">
    <source>
        <dbReference type="Proteomes" id="UP001500449"/>
    </source>
</evidence>
<evidence type="ECO:0000313" key="2">
    <source>
        <dbReference type="EMBL" id="GAA1849581.1"/>
    </source>
</evidence>
<dbReference type="EMBL" id="BAAAQK010000007">
    <property type="protein sequence ID" value="GAA1849581.1"/>
    <property type="molecule type" value="Genomic_DNA"/>
</dbReference>
<dbReference type="Proteomes" id="UP001500449">
    <property type="component" value="Unassembled WGS sequence"/>
</dbReference>
<keyword evidence="3" id="KW-1185">Reference proteome</keyword>
<accession>A0ABN2N2T3</accession>
<feature type="domain" description="Methyltransferase" evidence="1">
    <location>
        <begin position="46"/>
        <end position="156"/>
    </location>
</feature>
<gene>
    <name evidence="2" type="ORF">GCM10009836_31700</name>
</gene>
<dbReference type="RefSeq" id="WP_344417213.1">
    <property type="nucleotide sequence ID" value="NZ_BAAAQK010000007.1"/>
</dbReference>
<dbReference type="Gene3D" id="3.40.50.150">
    <property type="entry name" value="Vaccinia Virus protein VP39"/>
    <property type="match status" value="1"/>
</dbReference>
<dbReference type="InterPro" id="IPR029063">
    <property type="entry name" value="SAM-dependent_MTases_sf"/>
</dbReference>
<comment type="caution">
    <text evidence="2">The sequence shown here is derived from an EMBL/GenBank/DDBJ whole genome shotgun (WGS) entry which is preliminary data.</text>
</comment>